<protein>
    <recommendedName>
        <fullName evidence="6">inositol-phosphate phosphatase</fullName>
        <ecNumber evidence="6">3.1.3.25</ecNumber>
    </recommendedName>
    <alternativeName>
        <fullName evidence="13">Myo-inositol monophosphatase A3</fullName>
    </alternativeName>
</protein>
<name>A0A6P7SPR4_9MOLL</name>
<dbReference type="GO" id="GO:0016020">
    <property type="term" value="C:membrane"/>
    <property type="evidence" value="ECO:0007669"/>
    <property type="project" value="UniProtKB-SubCell"/>
</dbReference>
<comment type="cofactor">
    <cofactor evidence="2 14">
        <name>Mg(2+)</name>
        <dbReference type="ChEBI" id="CHEBI:18420"/>
    </cofactor>
</comment>
<comment type="pathway">
    <text evidence="4">Polyol metabolism; myo-inositol biosynthesis; myo-inositol from D-glucose 6-phosphate: step 2/2.</text>
</comment>
<accession>A0A6P7SPR4</accession>
<evidence type="ECO:0000313" key="18">
    <source>
        <dbReference type="RefSeq" id="XP_029640362.1"/>
    </source>
</evidence>
<dbReference type="FunFam" id="3.30.540.10:FF:000012">
    <property type="entry name" value="Blast:Putative inositol monophosphatase 3"/>
    <property type="match status" value="1"/>
</dbReference>
<dbReference type="GO" id="GO:0052834">
    <property type="term" value="F:inositol monophosphate phosphatase activity"/>
    <property type="evidence" value="ECO:0007669"/>
    <property type="project" value="UniProtKB-EC"/>
</dbReference>
<dbReference type="PANTHER" id="PTHR43028:SF4">
    <property type="entry name" value="INOSITOL MONOPHOSPHATASE 3"/>
    <property type="match status" value="1"/>
</dbReference>
<comment type="catalytic activity">
    <reaction evidence="1">
        <text>a myo-inositol phosphate + H2O = myo-inositol + phosphate</text>
        <dbReference type="Rhea" id="RHEA:24056"/>
        <dbReference type="ChEBI" id="CHEBI:15377"/>
        <dbReference type="ChEBI" id="CHEBI:17268"/>
        <dbReference type="ChEBI" id="CHEBI:43474"/>
        <dbReference type="ChEBI" id="CHEBI:84139"/>
        <dbReference type="EC" id="3.1.3.25"/>
    </reaction>
</comment>
<organism evidence="16 18">
    <name type="scientific">Octopus sinensis</name>
    <name type="common">East Asian common octopus</name>
    <dbReference type="NCBI Taxonomy" id="2607531"/>
    <lineage>
        <taxon>Eukaryota</taxon>
        <taxon>Metazoa</taxon>
        <taxon>Spiralia</taxon>
        <taxon>Lophotrochozoa</taxon>
        <taxon>Mollusca</taxon>
        <taxon>Cephalopoda</taxon>
        <taxon>Coleoidea</taxon>
        <taxon>Octopodiformes</taxon>
        <taxon>Octopoda</taxon>
        <taxon>Incirrata</taxon>
        <taxon>Octopodidae</taxon>
        <taxon>Octopus</taxon>
    </lineage>
</organism>
<evidence type="ECO:0000256" key="6">
    <source>
        <dbReference type="ARBA" id="ARBA00013106"/>
    </source>
</evidence>
<reference evidence="17 18" key="1">
    <citation type="submission" date="2025-08" db="UniProtKB">
        <authorList>
            <consortium name="RefSeq"/>
        </authorList>
    </citation>
    <scope>IDENTIFICATION</scope>
</reference>
<feature type="binding site" evidence="14">
    <location>
        <position position="120"/>
    </location>
    <ligand>
        <name>Mg(2+)</name>
        <dbReference type="ChEBI" id="CHEBI:18420"/>
        <label>1</label>
        <note>catalytic</note>
    </ligand>
</feature>
<evidence type="ECO:0000256" key="13">
    <source>
        <dbReference type="ARBA" id="ARBA00042119"/>
    </source>
</evidence>
<evidence type="ECO:0000256" key="3">
    <source>
        <dbReference type="ARBA" id="ARBA00004167"/>
    </source>
</evidence>
<evidence type="ECO:0000256" key="4">
    <source>
        <dbReference type="ARBA" id="ARBA00005152"/>
    </source>
</evidence>
<evidence type="ECO:0000256" key="12">
    <source>
        <dbReference type="ARBA" id="ARBA00023136"/>
    </source>
</evidence>
<comment type="similarity">
    <text evidence="5">Belongs to the inositol monophosphatase superfamily.</text>
</comment>
<dbReference type="Gene3D" id="3.30.540.10">
    <property type="entry name" value="Fructose-1,6-Bisphosphatase, subunit A, domain 1"/>
    <property type="match status" value="1"/>
</dbReference>
<keyword evidence="10 14" id="KW-0460">Magnesium</keyword>
<dbReference type="RefSeq" id="XP_029640361.1">
    <property type="nucleotide sequence ID" value="XM_029784501.2"/>
</dbReference>
<dbReference type="FunFam" id="3.40.190.80:FF:000007">
    <property type="entry name" value="Blast:Putative inositol monophosphatase 3"/>
    <property type="match status" value="1"/>
</dbReference>
<keyword evidence="11 15" id="KW-1133">Transmembrane helix</keyword>
<dbReference type="KEGG" id="osn:115215257"/>
<dbReference type="GO" id="GO:0005794">
    <property type="term" value="C:Golgi apparatus"/>
    <property type="evidence" value="ECO:0007669"/>
    <property type="project" value="UniProtKB-ARBA"/>
</dbReference>
<keyword evidence="16" id="KW-1185">Reference proteome</keyword>
<evidence type="ECO:0000256" key="14">
    <source>
        <dbReference type="PIRSR" id="PIRSR600760-2"/>
    </source>
</evidence>
<comment type="subcellular location">
    <subcellularLocation>
        <location evidence="3">Membrane</location>
        <topology evidence="3">Single-pass membrane protein</topology>
    </subcellularLocation>
</comment>
<evidence type="ECO:0000313" key="19">
    <source>
        <dbReference type="RefSeq" id="XP_036361431.1"/>
    </source>
</evidence>
<feature type="binding site" evidence="14">
    <location>
        <position position="162"/>
    </location>
    <ligand>
        <name>Mg(2+)</name>
        <dbReference type="ChEBI" id="CHEBI:18420"/>
        <label>1</label>
        <note>catalytic</note>
    </ligand>
</feature>
<dbReference type="GO" id="GO:0008254">
    <property type="term" value="F:3'-nucleotidase activity"/>
    <property type="evidence" value="ECO:0007669"/>
    <property type="project" value="TreeGrafter"/>
</dbReference>
<evidence type="ECO:0000256" key="11">
    <source>
        <dbReference type="ARBA" id="ARBA00022989"/>
    </source>
</evidence>
<evidence type="ECO:0000256" key="10">
    <source>
        <dbReference type="ARBA" id="ARBA00022842"/>
    </source>
</evidence>
<dbReference type="Gene3D" id="3.40.190.80">
    <property type="match status" value="1"/>
</dbReference>
<evidence type="ECO:0000256" key="8">
    <source>
        <dbReference type="ARBA" id="ARBA00022723"/>
    </source>
</evidence>
<dbReference type="EC" id="3.1.3.25" evidence="6"/>
<sequence>MSFDRIKKMAPVNIRLNPFGAVILTICIACGLIYNFGLLNWFQKEERICMKELLSVSIELARRGGRKVLEVREKNALSAKVKGFTKEGATELKTLGDMESHRAILYGMAKAFPGLKVISEEHETKPVDFHNIEDTAKQREDVNKEIKSDQRIPLNEIVVWIDPLDATQEYTEDLRQYVTTMVCVAVNGDPTIGVIHSPFDDQTYWAWVSYGHSSNLKPLEKVHLSNKKPAQIIVSRSHPGKVVDVIKKAFGDDTVVTEAGGAGYKALNVVKGLSNAYVHTTAIKKWDICAGNAILNALNGKMTTLNGDYIDYSSKDFVQNDKGLLATMQYHYHYLEHLEPLAKQLEKKT</sequence>
<evidence type="ECO:0000256" key="1">
    <source>
        <dbReference type="ARBA" id="ARBA00001033"/>
    </source>
</evidence>
<feature type="binding site" evidence="14">
    <location>
        <position position="164"/>
    </location>
    <ligand>
        <name>Mg(2+)</name>
        <dbReference type="ChEBI" id="CHEBI:18420"/>
        <label>1</label>
        <note>catalytic</note>
    </ligand>
</feature>
<keyword evidence="9" id="KW-0378">Hydrolase</keyword>
<gene>
    <name evidence="17 18 19" type="primary">LOC115215257</name>
</gene>
<evidence type="ECO:0000256" key="7">
    <source>
        <dbReference type="ARBA" id="ARBA00022692"/>
    </source>
</evidence>
<evidence type="ECO:0000313" key="17">
    <source>
        <dbReference type="RefSeq" id="XP_029640361.1"/>
    </source>
</evidence>
<evidence type="ECO:0000256" key="15">
    <source>
        <dbReference type="SAM" id="Phobius"/>
    </source>
</evidence>
<keyword evidence="8 14" id="KW-0479">Metal-binding</keyword>
<dbReference type="PANTHER" id="PTHR43028">
    <property type="entry name" value="3'(2'),5'-BISPHOSPHATE NUCLEOTIDASE 1"/>
    <property type="match status" value="1"/>
</dbReference>
<dbReference type="SUPFAM" id="SSF56655">
    <property type="entry name" value="Carbohydrate phosphatase"/>
    <property type="match status" value="1"/>
</dbReference>
<dbReference type="Proteomes" id="UP000515154">
    <property type="component" value="Linkage group LG8"/>
</dbReference>
<dbReference type="AlphaFoldDB" id="A0A6P7SPR4"/>
<dbReference type="GO" id="GO:0046872">
    <property type="term" value="F:metal ion binding"/>
    <property type="evidence" value="ECO:0007669"/>
    <property type="project" value="UniProtKB-KW"/>
</dbReference>
<feature type="binding site" evidence="14">
    <location>
        <position position="287"/>
    </location>
    <ligand>
        <name>Mg(2+)</name>
        <dbReference type="ChEBI" id="CHEBI:18420"/>
        <label>1</label>
        <note>catalytic</note>
    </ligand>
</feature>
<keyword evidence="12 15" id="KW-0472">Membrane</keyword>
<proteinExistence type="inferred from homology"/>
<evidence type="ECO:0000313" key="16">
    <source>
        <dbReference type="Proteomes" id="UP000515154"/>
    </source>
</evidence>
<feature type="transmembrane region" description="Helical" evidence="15">
    <location>
        <begin position="21"/>
        <end position="42"/>
    </location>
</feature>
<evidence type="ECO:0000256" key="9">
    <source>
        <dbReference type="ARBA" id="ARBA00022801"/>
    </source>
</evidence>
<keyword evidence="7 15" id="KW-0812">Transmembrane</keyword>
<evidence type="ECO:0000256" key="2">
    <source>
        <dbReference type="ARBA" id="ARBA00001946"/>
    </source>
</evidence>
<dbReference type="Pfam" id="PF00459">
    <property type="entry name" value="Inositol_P"/>
    <property type="match status" value="1"/>
</dbReference>
<evidence type="ECO:0000256" key="5">
    <source>
        <dbReference type="ARBA" id="ARBA00009759"/>
    </source>
</evidence>
<dbReference type="InterPro" id="IPR050725">
    <property type="entry name" value="CysQ/Inositol_MonoPase"/>
</dbReference>
<feature type="binding site" evidence="14">
    <location>
        <position position="165"/>
    </location>
    <ligand>
        <name>Mg(2+)</name>
        <dbReference type="ChEBI" id="CHEBI:18420"/>
        <label>1</label>
        <note>catalytic</note>
    </ligand>
</feature>
<dbReference type="RefSeq" id="XP_029640362.1">
    <property type="nucleotide sequence ID" value="XM_029784502.2"/>
</dbReference>
<dbReference type="RefSeq" id="XP_036361431.1">
    <property type="nucleotide sequence ID" value="XM_036505538.1"/>
</dbReference>
<dbReference type="InterPro" id="IPR000760">
    <property type="entry name" value="Inositol_monophosphatase-like"/>
</dbReference>